<proteinExistence type="predicted"/>
<protein>
    <submittedName>
        <fullName evidence="1">Uncharacterized protein</fullName>
    </submittedName>
</protein>
<dbReference type="EMBL" id="KV441550">
    <property type="protein sequence ID" value="OAG08767.1"/>
    <property type="molecule type" value="Genomic_DNA"/>
</dbReference>
<dbReference type="InParanoid" id="A0A177CPT1"/>
<accession>A0A177CPT1</accession>
<dbReference type="Proteomes" id="UP000077069">
    <property type="component" value="Unassembled WGS sequence"/>
</dbReference>
<keyword evidence="2" id="KW-1185">Reference proteome</keyword>
<evidence type="ECO:0000313" key="2">
    <source>
        <dbReference type="Proteomes" id="UP000077069"/>
    </source>
</evidence>
<dbReference type="GeneID" id="28763568"/>
<reference evidence="1 2" key="1">
    <citation type="submission" date="2016-05" db="EMBL/GenBank/DDBJ databases">
        <title>Comparative analysis of secretome profiles of manganese(II)-oxidizing ascomycete fungi.</title>
        <authorList>
            <consortium name="DOE Joint Genome Institute"/>
            <person name="Zeiner C.A."/>
            <person name="Purvine S.O."/>
            <person name="Zink E.M."/>
            <person name="Wu S."/>
            <person name="Pasa-Tolic L."/>
            <person name="Chaput D.L."/>
            <person name="Haridas S."/>
            <person name="Grigoriev I.V."/>
            <person name="Santelli C.M."/>
            <person name="Hansel C.M."/>
        </authorList>
    </citation>
    <scope>NUCLEOTIDE SEQUENCE [LARGE SCALE GENOMIC DNA]</scope>
    <source>
        <strain evidence="1 2">AP3s5-JAC2a</strain>
    </source>
</reference>
<dbReference type="OrthoDB" id="3658675at2759"/>
<dbReference type="AlphaFoldDB" id="A0A177CPT1"/>
<gene>
    <name evidence="1" type="ORF">CC84DRAFT_1174194</name>
</gene>
<sequence length="214" mass="23782">MFEQDHPSIVDEVGIHSLVGSGDREVAKVGDTCRGRRTRTCREQKCLQIKGFEHLPCSLLYQDTLDSAATSLPPTPSDLALLGTPTLTAVAMADVNNPDDEECGPDSKHTESPAAHNDVLATTEQEPGSSQPRHLYAHFISNRIYEDAPSDCVLVHPAFQYPTSMMYEPDSSMHDLPLACRQLCQETHLLVYKYGLFEIRRSERGDIRVVYHAA</sequence>
<dbReference type="RefSeq" id="XP_018039132.1">
    <property type="nucleotide sequence ID" value="XM_018180082.1"/>
</dbReference>
<evidence type="ECO:0000313" key="1">
    <source>
        <dbReference type="EMBL" id="OAG08767.1"/>
    </source>
</evidence>
<organism evidence="1 2">
    <name type="scientific">Paraphaeosphaeria sporulosa</name>
    <dbReference type="NCBI Taxonomy" id="1460663"/>
    <lineage>
        <taxon>Eukaryota</taxon>
        <taxon>Fungi</taxon>
        <taxon>Dikarya</taxon>
        <taxon>Ascomycota</taxon>
        <taxon>Pezizomycotina</taxon>
        <taxon>Dothideomycetes</taxon>
        <taxon>Pleosporomycetidae</taxon>
        <taxon>Pleosporales</taxon>
        <taxon>Massarineae</taxon>
        <taxon>Didymosphaeriaceae</taxon>
        <taxon>Paraphaeosphaeria</taxon>
    </lineage>
</organism>
<name>A0A177CPT1_9PLEO</name>